<dbReference type="GO" id="GO:0015031">
    <property type="term" value="P:protein transport"/>
    <property type="evidence" value="ECO:0007669"/>
    <property type="project" value="UniProtKB-KW"/>
</dbReference>
<dbReference type="GO" id="GO:0004197">
    <property type="term" value="F:cysteine-type endopeptidase activity"/>
    <property type="evidence" value="ECO:0007669"/>
    <property type="project" value="TreeGrafter"/>
</dbReference>
<evidence type="ECO:0000256" key="1">
    <source>
        <dbReference type="ARBA" id="ARBA00004329"/>
    </source>
</evidence>
<evidence type="ECO:0000256" key="7">
    <source>
        <dbReference type="ARBA" id="ARBA00022801"/>
    </source>
</evidence>
<organism evidence="15 16">
    <name type="scientific">Kwoniella dendrophila CBS 6074</name>
    <dbReference type="NCBI Taxonomy" id="1295534"/>
    <lineage>
        <taxon>Eukaryota</taxon>
        <taxon>Fungi</taxon>
        <taxon>Dikarya</taxon>
        <taxon>Basidiomycota</taxon>
        <taxon>Agaricomycotina</taxon>
        <taxon>Tremellomycetes</taxon>
        <taxon>Tremellales</taxon>
        <taxon>Cryptococcaceae</taxon>
        <taxon>Kwoniella</taxon>
    </lineage>
</organism>
<feature type="compositionally biased region" description="Polar residues" evidence="13">
    <location>
        <begin position="127"/>
        <end position="140"/>
    </location>
</feature>
<feature type="compositionally biased region" description="Low complexity" evidence="13">
    <location>
        <begin position="896"/>
        <end position="905"/>
    </location>
</feature>
<dbReference type="GO" id="GO:0000423">
    <property type="term" value="P:mitophagy"/>
    <property type="evidence" value="ECO:0007669"/>
    <property type="project" value="TreeGrafter"/>
</dbReference>
<protein>
    <recommendedName>
        <fullName evidence="12">Autophagy-related protein 4</fullName>
    </recommendedName>
</protein>
<dbReference type="Pfam" id="PF03416">
    <property type="entry name" value="Peptidase_C54"/>
    <property type="match status" value="1"/>
</dbReference>
<evidence type="ECO:0000259" key="14">
    <source>
        <dbReference type="Pfam" id="PF03416"/>
    </source>
</evidence>
<evidence type="ECO:0000256" key="13">
    <source>
        <dbReference type="SAM" id="MobiDB-lite"/>
    </source>
</evidence>
<keyword evidence="9" id="KW-0653">Protein transport</keyword>
<keyword evidence="7" id="KW-0378">Hydrolase</keyword>
<dbReference type="InterPro" id="IPR046792">
    <property type="entry name" value="Peptidase_C54_cat"/>
</dbReference>
<evidence type="ECO:0000256" key="8">
    <source>
        <dbReference type="ARBA" id="ARBA00022807"/>
    </source>
</evidence>
<feature type="region of interest" description="Disordered" evidence="13">
    <location>
        <begin position="434"/>
        <end position="515"/>
    </location>
</feature>
<keyword evidence="16" id="KW-1185">Reference proteome</keyword>
<feature type="compositionally biased region" description="Polar residues" evidence="13">
    <location>
        <begin position="497"/>
        <end position="506"/>
    </location>
</feature>
<dbReference type="GO" id="GO:0000045">
    <property type="term" value="P:autophagosome assembly"/>
    <property type="evidence" value="ECO:0007669"/>
    <property type="project" value="TreeGrafter"/>
</dbReference>
<feature type="compositionally biased region" description="Polar residues" evidence="13">
    <location>
        <begin position="532"/>
        <end position="547"/>
    </location>
</feature>
<feature type="region of interest" description="Disordered" evidence="13">
    <location>
        <begin position="790"/>
        <end position="814"/>
    </location>
</feature>
<feature type="compositionally biased region" description="Basic and acidic residues" evidence="13">
    <location>
        <begin position="548"/>
        <end position="557"/>
    </location>
</feature>
<comment type="catalytic activity">
    <reaction evidence="11">
        <text>[protein]-C-terminal L-amino acid-glycyl-phosphatidylethanolamide + H2O = [protein]-C-terminal L-amino acid-glycine + a 1,2-diacyl-sn-glycero-3-phosphoethanolamine</text>
        <dbReference type="Rhea" id="RHEA:67548"/>
        <dbReference type="Rhea" id="RHEA-COMP:17323"/>
        <dbReference type="Rhea" id="RHEA-COMP:17324"/>
        <dbReference type="ChEBI" id="CHEBI:15377"/>
        <dbReference type="ChEBI" id="CHEBI:64612"/>
        <dbReference type="ChEBI" id="CHEBI:172940"/>
        <dbReference type="ChEBI" id="CHEBI:172941"/>
    </reaction>
    <physiologicalReaction direction="left-to-right" evidence="11">
        <dbReference type="Rhea" id="RHEA:67549"/>
    </physiologicalReaction>
</comment>
<feature type="compositionally biased region" description="Basic residues" evidence="13">
    <location>
        <begin position="159"/>
        <end position="171"/>
    </location>
</feature>
<feature type="compositionally biased region" description="Acidic residues" evidence="13">
    <location>
        <begin position="1155"/>
        <end position="1167"/>
    </location>
</feature>
<dbReference type="EMBL" id="CP144098">
    <property type="protein sequence ID" value="WWC85959.1"/>
    <property type="molecule type" value="Genomic_DNA"/>
</dbReference>
<feature type="region of interest" description="Disordered" evidence="13">
    <location>
        <begin position="529"/>
        <end position="557"/>
    </location>
</feature>
<feature type="compositionally biased region" description="Polar residues" evidence="13">
    <location>
        <begin position="186"/>
        <end position="203"/>
    </location>
</feature>
<evidence type="ECO:0000256" key="9">
    <source>
        <dbReference type="ARBA" id="ARBA00022927"/>
    </source>
</evidence>
<dbReference type="InterPro" id="IPR038765">
    <property type="entry name" value="Papain-like_cys_pep_sf"/>
</dbReference>
<dbReference type="SUPFAM" id="SSF54001">
    <property type="entry name" value="Cysteine proteinases"/>
    <property type="match status" value="2"/>
</dbReference>
<feature type="compositionally biased region" description="Basic and acidic residues" evidence="13">
    <location>
        <begin position="141"/>
        <end position="158"/>
    </location>
</feature>
<feature type="compositionally biased region" description="Acidic residues" evidence="13">
    <location>
        <begin position="1192"/>
        <end position="1206"/>
    </location>
</feature>
<dbReference type="GO" id="GO:0019786">
    <property type="term" value="F:protein-phosphatidylethanolamide deconjugating activity"/>
    <property type="evidence" value="ECO:0007669"/>
    <property type="project" value="InterPro"/>
</dbReference>
<evidence type="ECO:0000256" key="10">
    <source>
        <dbReference type="ARBA" id="ARBA00023006"/>
    </source>
</evidence>
<feature type="region of interest" description="Disordered" evidence="13">
    <location>
        <begin position="937"/>
        <end position="1030"/>
    </location>
</feature>
<feature type="compositionally biased region" description="Low complexity" evidence="13">
    <location>
        <begin position="204"/>
        <end position="220"/>
    </location>
</feature>
<dbReference type="InterPro" id="IPR005078">
    <property type="entry name" value="Peptidase_C54"/>
</dbReference>
<feature type="compositionally biased region" description="Polar residues" evidence="13">
    <location>
        <begin position="1224"/>
        <end position="1246"/>
    </location>
</feature>
<feature type="compositionally biased region" description="Low complexity" evidence="13">
    <location>
        <begin position="260"/>
        <end position="273"/>
    </location>
</feature>
<evidence type="ECO:0000313" key="16">
    <source>
        <dbReference type="Proteomes" id="UP001355207"/>
    </source>
</evidence>
<accession>A0AAX4JMF5</accession>
<feature type="region of interest" description="Disordered" evidence="13">
    <location>
        <begin position="621"/>
        <end position="640"/>
    </location>
</feature>
<keyword evidence="6" id="KW-0645">Protease</keyword>
<feature type="compositionally biased region" description="Polar residues" evidence="13">
    <location>
        <begin position="324"/>
        <end position="364"/>
    </location>
</feature>
<name>A0AAX4JMF5_9TREE</name>
<evidence type="ECO:0000256" key="11">
    <source>
        <dbReference type="ARBA" id="ARBA00029362"/>
    </source>
</evidence>
<comment type="similarity">
    <text evidence="3">Belongs to the peptidase C54 family.</text>
</comment>
<feature type="compositionally biased region" description="Basic residues" evidence="13">
    <location>
        <begin position="243"/>
        <end position="257"/>
    </location>
</feature>
<feature type="compositionally biased region" description="Low complexity" evidence="13">
    <location>
        <begin position="22"/>
        <end position="46"/>
    </location>
</feature>
<feature type="compositionally biased region" description="Polar residues" evidence="13">
    <location>
        <begin position="1134"/>
        <end position="1148"/>
    </location>
</feature>
<feature type="compositionally biased region" description="Polar residues" evidence="13">
    <location>
        <begin position="434"/>
        <end position="446"/>
    </location>
</feature>
<feature type="compositionally biased region" description="Polar residues" evidence="13">
    <location>
        <begin position="804"/>
        <end position="814"/>
    </location>
</feature>
<gene>
    <name evidence="15" type="ORF">L201_000829</name>
</gene>
<dbReference type="GeneID" id="91091501"/>
<feature type="region of interest" description="Disordered" evidence="13">
    <location>
        <begin position="1186"/>
        <end position="1329"/>
    </location>
</feature>
<keyword evidence="5" id="KW-0963">Cytoplasm</keyword>
<sequence length="1329" mass="143811">MVSHTSSYDKASSLSILQSPISSISTDSQASTSSYPTSSNYTGNPNPQRPNLPTPPPSDRRPPPKGRTGQHQNGGHKLMKSLRKGKERDRQVQSTGDIEEDWTLEGIPPPSSFHGITPKLEGRRASSDTTQTVGSSTSSIREGHGSEIPPKDVIDRKEKKSKGRGIVKKTSRLFSRDKENEKSPEYEQSNGTSSLNPIPTTRQTSYSSAHSSDSHNTTATGHSVKRNNLSQFPSVNRPVSSHSRPKSPNKLKSHSRRASQDSSASSWRARSVRTGSSPHEPYASSDVGVPIPSRRGSSLSASVPGLSRDSLPQPGSTSGTSSSIHPPSVNSRSPDTFPSRMSTWFSHLLPSTSTTTIQEGSSMISPPLSISTTDSPPPLPPSPMRKPPSAAASFLNAARQRAVDGVRHLLDSEAQPDKCPDTIWVMGVGHTGWRPTTPNASSSSVNLPDLQDPAVSSGAVEDRERRGSAESNKLSPPSKNDVGALRPSAWSKKQKEQSATSKANPSSTPPPRGFSNLFTASTLSLALPASISGGSPSKEGSNANESPGKSRKDRKEKEILRWPDQFYDDFRSVVWCTYRSQYAPILSLPNNQLIPSPQAYYSAFGPPADISIEPSSFAATSSGATSGIPTRPSGTGWSWSRSEGGLTSDAGWGCMLRTGQSMLANALVHLHLGRDWRLHSKPSTTLTSPSELADLQRYAEYVKIISWFLDDPSPLCPFSVHRMALIGKELGKEVGEWFGPSTAAGALKTLTNSFAPCGLAVSTATDSIIYKSEVYQASNLSSAGWNIPSLPHQSTKNGRDVPIQRQSSSSTEKSGTVWGDKAVLILVGIRLGLDGVNPIYYESIKELFVFPQSVGIAGGRPSSSYYFVGSQANSLFYLDPHLTRPAVPLETPPAPTGASAPGLSSLQSDADPVVRDSSTTSSEDVKYKLDVVDVDDISSDESNDSDVASSPSTRISKVRKARGTSKQAIRLSAKGTTPPKPQIPATGAEQHQQDDSESPTPRAAATSTSPLPPSVSATSEAPHHAHHPLDTLPVDPEIQWWVNAYPEQALRTFHCEKVKKIPLSGLDPSMLLGFLIRNDDDWADFVERASKLPHKIFSVQDEPPTWDVDSDTELQSVSEPGEPSLDDEEIESVPISSNRQPLLSSVHSQAKKDFEESEKPEEDEDDSFVVSNTTVKAVDIISDKTRKMGINDGDEEEEEEEEEDWTEGGGTPSSQKPVLVEIPTPTTTRQASWPKSNNNNDFTSQREQVETIKPFNNQEGVPFPTTRTPMMIMNDLKSDENKNDDKRKPGIPTALRPRRPLLEEQRMRTGSWVDPSPVRGEAPNGDNLL</sequence>
<feature type="compositionally biased region" description="Basic and acidic residues" evidence="13">
    <location>
        <begin position="1276"/>
        <end position="1288"/>
    </location>
</feature>
<dbReference type="PANTHER" id="PTHR22624">
    <property type="entry name" value="CYSTEINE PROTEASE ATG4"/>
    <property type="match status" value="1"/>
</dbReference>
<feature type="region of interest" description="Disordered" evidence="13">
    <location>
        <begin position="887"/>
        <end position="922"/>
    </location>
</feature>
<evidence type="ECO:0000256" key="6">
    <source>
        <dbReference type="ARBA" id="ARBA00022670"/>
    </source>
</evidence>
<evidence type="ECO:0000256" key="12">
    <source>
        <dbReference type="ARBA" id="ARBA00030240"/>
    </source>
</evidence>
<keyword evidence="4" id="KW-0813">Transport</keyword>
<evidence type="ECO:0000256" key="5">
    <source>
        <dbReference type="ARBA" id="ARBA00022490"/>
    </source>
</evidence>
<feature type="region of interest" description="Disordered" evidence="13">
    <location>
        <begin position="1100"/>
        <end position="1171"/>
    </location>
</feature>
<feature type="compositionally biased region" description="Basic and acidic residues" evidence="13">
    <location>
        <begin position="174"/>
        <end position="185"/>
    </location>
</feature>
<keyword evidence="10" id="KW-0072">Autophagy</keyword>
<feature type="compositionally biased region" description="Low complexity" evidence="13">
    <location>
        <begin position="365"/>
        <end position="374"/>
    </location>
</feature>
<dbReference type="RefSeq" id="XP_066072722.1">
    <property type="nucleotide sequence ID" value="XM_066216625.1"/>
</dbReference>
<comment type="subcellular location">
    <subcellularLocation>
        <location evidence="2">Cytoplasm</location>
    </subcellularLocation>
    <subcellularLocation>
        <location evidence="1">Preautophagosomal structure</location>
    </subcellularLocation>
</comment>
<dbReference type="Proteomes" id="UP001355207">
    <property type="component" value="Chromosome 1"/>
</dbReference>
<dbReference type="GO" id="GO:0035973">
    <property type="term" value="P:aggrephagy"/>
    <property type="evidence" value="ECO:0007669"/>
    <property type="project" value="TreeGrafter"/>
</dbReference>
<feature type="compositionally biased region" description="Pro residues" evidence="13">
    <location>
        <begin position="375"/>
        <end position="386"/>
    </location>
</feature>
<feature type="compositionally biased region" description="Polar residues" evidence="13">
    <location>
        <begin position="1005"/>
        <end position="1019"/>
    </location>
</feature>
<evidence type="ECO:0000256" key="4">
    <source>
        <dbReference type="ARBA" id="ARBA00022448"/>
    </source>
</evidence>
<feature type="domain" description="Peptidase C54 catalytic" evidence="14">
    <location>
        <begin position="564"/>
        <end position="1087"/>
    </location>
</feature>
<dbReference type="GO" id="GO:0016485">
    <property type="term" value="P:protein processing"/>
    <property type="evidence" value="ECO:0007669"/>
    <property type="project" value="TreeGrafter"/>
</dbReference>
<dbReference type="GO" id="GO:0000407">
    <property type="term" value="C:phagophore assembly site"/>
    <property type="evidence" value="ECO:0007669"/>
    <property type="project" value="UniProtKB-SubCell"/>
</dbReference>
<evidence type="ECO:0000313" key="15">
    <source>
        <dbReference type="EMBL" id="WWC85959.1"/>
    </source>
</evidence>
<proteinExistence type="inferred from homology"/>
<feature type="compositionally biased region" description="Polar residues" evidence="13">
    <location>
        <begin position="469"/>
        <end position="478"/>
    </location>
</feature>
<feature type="compositionally biased region" description="Pro residues" evidence="13">
    <location>
        <begin position="47"/>
        <end position="57"/>
    </location>
</feature>
<feature type="compositionally biased region" description="Polar residues" evidence="13">
    <location>
        <begin position="226"/>
        <end position="242"/>
    </location>
</feature>
<reference evidence="15 16" key="1">
    <citation type="submission" date="2024-01" db="EMBL/GenBank/DDBJ databases">
        <title>Comparative genomics of Cryptococcus and Kwoniella reveals pathogenesis evolution and contrasting modes of karyotype evolution via chromosome fusion or intercentromeric recombination.</title>
        <authorList>
            <person name="Coelho M.A."/>
            <person name="David-Palma M."/>
            <person name="Shea T."/>
            <person name="Bowers K."/>
            <person name="McGinley-Smith S."/>
            <person name="Mohammad A.W."/>
            <person name="Gnirke A."/>
            <person name="Yurkov A.M."/>
            <person name="Nowrousian M."/>
            <person name="Sun S."/>
            <person name="Cuomo C.A."/>
            <person name="Heitman J."/>
        </authorList>
    </citation>
    <scope>NUCLEOTIDE SEQUENCE [LARGE SCALE GENOMIC DNA]</scope>
    <source>
        <strain evidence="15 16">CBS 6074</strain>
    </source>
</reference>
<keyword evidence="8" id="KW-0788">Thiol protease</keyword>
<evidence type="ECO:0000256" key="3">
    <source>
        <dbReference type="ARBA" id="ARBA00010958"/>
    </source>
</evidence>
<feature type="region of interest" description="Disordered" evidence="13">
    <location>
        <begin position="22"/>
        <end position="393"/>
    </location>
</feature>
<dbReference type="PANTHER" id="PTHR22624:SF49">
    <property type="entry name" value="CYSTEINE PROTEASE"/>
    <property type="match status" value="1"/>
</dbReference>
<dbReference type="GO" id="GO:0034727">
    <property type="term" value="P:piecemeal microautophagy of the nucleus"/>
    <property type="evidence" value="ECO:0007669"/>
    <property type="project" value="TreeGrafter"/>
</dbReference>
<evidence type="ECO:0000256" key="2">
    <source>
        <dbReference type="ARBA" id="ARBA00004496"/>
    </source>
</evidence>